<sequence>MRLIGDGVVESIMRGENVGITPRRSRSSALLNQQNHSHTLPSLVPALECDSSSTWNLWCVEECSVWKTKSCPF</sequence>
<reference evidence="1" key="1">
    <citation type="submission" date="2020-08" db="EMBL/GenBank/DDBJ databases">
        <title>Genome sequencing and assembly of the red palm weevil Rhynchophorus ferrugineus.</title>
        <authorList>
            <person name="Dias G.B."/>
            <person name="Bergman C.M."/>
            <person name="Manee M."/>
        </authorList>
    </citation>
    <scope>NUCLEOTIDE SEQUENCE</scope>
    <source>
        <strain evidence="1">AA-2017</strain>
        <tissue evidence="1">Whole larva</tissue>
    </source>
</reference>
<name>A0A834HN85_RHYFE</name>
<evidence type="ECO:0000313" key="2">
    <source>
        <dbReference type="Proteomes" id="UP000625711"/>
    </source>
</evidence>
<dbReference type="AlphaFoldDB" id="A0A834HN85"/>
<proteinExistence type="predicted"/>
<protein>
    <submittedName>
        <fullName evidence="1">Uncharacterized protein</fullName>
    </submittedName>
</protein>
<evidence type="ECO:0000313" key="1">
    <source>
        <dbReference type="EMBL" id="KAF7265412.1"/>
    </source>
</evidence>
<dbReference type="OrthoDB" id="1667110at2759"/>
<comment type="caution">
    <text evidence="1">The sequence shown here is derived from an EMBL/GenBank/DDBJ whole genome shotgun (WGS) entry which is preliminary data.</text>
</comment>
<keyword evidence="2" id="KW-1185">Reference proteome</keyword>
<accession>A0A834HN85</accession>
<dbReference type="Proteomes" id="UP000625711">
    <property type="component" value="Unassembled WGS sequence"/>
</dbReference>
<dbReference type="EMBL" id="JAACXV010014617">
    <property type="protein sequence ID" value="KAF7265412.1"/>
    <property type="molecule type" value="Genomic_DNA"/>
</dbReference>
<gene>
    <name evidence="1" type="ORF">GWI33_021170</name>
</gene>
<organism evidence="1 2">
    <name type="scientific">Rhynchophorus ferrugineus</name>
    <name type="common">Red palm weevil</name>
    <name type="synonym">Curculio ferrugineus</name>
    <dbReference type="NCBI Taxonomy" id="354439"/>
    <lineage>
        <taxon>Eukaryota</taxon>
        <taxon>Metazoa</taxon>
        <taxon>Ecdysozoa</taxon>
        <taxon>Arthropoda</taxon>
        <taxon>Hexapoda</taxon>
        <taxon>Insecta</taxon>
        <taxon>Pterygota</taxon>
        <taxon>Neoptera</taxon>
        <taxon>Endopterygota</taxon>
        <taxon>Coleoptera</taxon>
        <taxon>Polyphaga</taxon>
        <taxon>Cucujiformia</taxon>
        <taxon>Curculionidae</taxon>
        <taxon>Dryophthorinae</taxon>
        <taxon>Rhynchophorus</taxon>
    </lineage>
</organism>